<sequence length="314" mass="33312">MNFGRLLRSAPTLWGLAGFLVVLAVWGPWIPTFVLTLLINLLLFASLAYSMNFIAGLTGYVSFGHVVFMGTGAYAWGYVVGTFGWHPLAGIVAGAAVGLVLALGIGSVALRFRGVYFAIATLVTALAARNIILVIPALGDGQGIILNLGFEPLTWFYTIWVILGIQVGLTYWVTHGRIGYGLRAIKSDEDAAKALGVDAARLKLFVFAFSGLFAGAAGALNVWTLSGVFPEPAFDLLFSLQMLAMVIIGGMGTLLGPLLGAVAVYLPHNYFLTVAVGAEFIVIGILVTFFALVVPQGIVGALRRYVPTLRGIIE</sequence>
<name>A0A538S6R1_UNCEI</name>
<gene>
    <name evidence="7" type="ORF">E6K71_11005</name>
</gene>
<dbReference type="InterPro" id="IPR043428">
    <property type="entry name" value="LivM-like"/>
</dbReference>
<keyword evidence="4 6" id="KW-1133">Transmembrane helix</keyword>
<evidence type="ECO:0000256" key="6">
    <source>
        <dbReference type="SAM" id="Phobius"/>
    </source>
</evidence>
<evidence type="ECO:0000256" key="5">
    <source>
        <dbReference type="ARBA" id="ARBA00023136"/>
    </source>
</evidence>
<dbReference type="GO" id="GO:0005886">
    <property type="term" value="C:plasma membrane"/>
    <property type="evidence" value="ECO:0007669"/>
    <property type="project" value="UniProtKB-SubCell"/>
</dbReference>
<reference evidence="7 8" key="1">
    <citation type="journal article" date="2019" name="Nat. Microbiol.">
        <title>Mediterranean grassland soil C-N compound turnover is dependent on rainfall and depth, and is mediated by genomically divergent microorganisms.</title>
        <authorList>
            <person name="Diamond S."/>
            <person name="Andeer P.F."/>
            <person name="Li Z."/>
            <person name="Crits-Christoph A."/>
            <person name="Burstein D."/>
            <person name="Anantharaman K."/>
            <person name="Lane K.R."/>
            <person name="Thomas B.C."/>
            <person name="Pan C."/>
            <person name="Northen T.R."/>
            <person name="Banfield J.F."/>
        </authorList>
    </citation>
    <scope>NUCLEOTIDE SEQUENCE [LARGE SCALE GENOMIC DNA]</scope>
    <source>
        <strain evidence="7">WS_1</strain>
    </source>
</reference>
<organism evidence="7 8">
    <name type="scientific">Eiseniibacteriota bacterium</name>
    <dbReference type="NCBI Taxonomy" id="2212470"/>
    <lineage>
        <taxon>Bacteria</taxon>
        <taxon>Candidatus Eiseniibacteriota</taxon>
    </lineage>
</organism>
<dbReference type="EMBL" id="VBOR01000129">
    <property type="protein sequence ID" value="TMQ47063.1"/>
    <property type="molecule type" value="Genomic_DNA"/>
</dbReference>
<comment type="caution">
    <text evidence="7">The sequence shown here is derived from an EMBL/GenBank/DDBJ whole genome shotgun (WGS) entry which is preliminary data.</text>
</comment>
<keyword evidence="2" id="KW-1003">Cell membrane</keyword>
<feature type="transmembrane region" description="Helical" evidence="6">
    <location>
        <begin position="155"/>
        <end position="173"/>
    </location>
</feature>
<evidence type="ECO:0000256" key="2">
    <source>
        <dbReference type="ARBA" id="ARBA00022475"/>
    </source>
</evidence>
<evidence type="ECO:0000313" key="8">
    <source>
        <dbReference type="Proteomes" id="UP000316292"/>
    </source>
</evidence>
<evidence type="ECO:0000256" key="4">
    <source>
        <dbReference type="ARBA" id="ARBA00022989"/>
    </source>
</evidence>
<feature type="transmembrane region" description="Helical" evidence="6">
    <location>
        <begin position="115"/>
        <end position="135"/>
    </location>
</feature>
<feature type="transmembrane region" description="Helical" evidence="6">
    <location>
        <begin position="83"/>
        <end position="103"/>
    </location>
</feature>
<dbReference type="CDD" id="cd06581">
    <property type="entry name" value="TM_PBP1_LivM_like"/>
    <property type="match status" value="1"/>
</dbReference>
<comment type="subcellular location">
    <subcellularLocation>
        <location evidence="1">Cell membrane</location>
        <topology evidence="1">Multi-pass membrane protein</topology>
    </subcellularLocation>
</comment>
<dbReference type="Proteomes" id="UP000316292">
    <property type="component" value="Unassembled WGS sequence"/>
</dbReference>
<keyword evidence="5 6" id="KW-0472">Membrane</keyword>
<feature type="transmembrane region" description="Helical" evidence="6">
    <location>
        <begin position="12"/>
        <end position="45"/>
    </location>
</feature>
<dbReference type="PANTHER" id="PTHR30482">
    <property type="entry name" value="HIGH-AFFINITY BRANCHED-CHAIN AMINO ACID TRANSPORT SYSTEM PERMEASE"/>
    <property type="match status" value="1"/>
</dbReference>
<feature type="transmembrane region" description="Helical" evidence="6">
    <location>
        <begin position="57"/>
        <end position="77"/>
    </location>
</feature>
<dbReference type="PANTHER" id="PTHR30482:SF10">
    <property type="entry name" value="HIGH-AFFINITY BRANCHED-CHAIN AMINO ACID TRANSPORT PROTEIN BRAE"/>
    <property type="match status" value="1"/>
</dbReference>
<protein>
    <submittedName>
        <fullName evidence="7">Branched-chain amino acid ABC transporter permease</fullName>
    </submittedName>
</protein>
<evidence type="ECO:0000256" key="3">
    <source>
        <dbReference type="ARBA" id="ARBA00022692"/>
    </source>
</evidence>
<keyword evidence="3 6" id="KW-0812">Transmembrane</keyword>
<dbReference type="InterPro" id="IPR001851">
    <property type="entry name" value="ABC_transp_permease"/>
</dbReference>
<proteinExistence type="predicted"/>
<evidence type="ECO:0000256" key="1">
    <source>
        <dbReference type="ARBA" id="ARBA00004651"/>
    </source>
</evidence>
<feature type="transmembrane region" description="Helical" evidence="6">
    <location>
        <begin position="271"/>
        <end position="294"/>
    </location>
</feature>
<dbReference type="AlphaFoldDB" id="A0A538S6R1"/>
<evidence type="ECO:0000313" key="7">
    <source>
        <dbReference type="EMBL" id="TMQ47063.1"/>
    </source>
</evidence>
<feature type="transmembrane region" description="Helical" evidence="6">
    <location>
        <begin position="204"/>
        <end position="223"/>
    </location>
</feature>
<feature type="transmembrane region" description="Helical" evidence="6">
    <location>
        <begin position="243"/>
        <end position="266"/>
    </location>
</feature>
<dbReference type="GO" id="GO:0015658">
    <property type="term" value="F:branched-chain amino acid transmembrane transporter activity"/>
    <property type="evidence" value="ECO:0007669"/>
    <property type="project" value="InterPro"/>
</dbReference>
<dbReference type="Pfam" id="PF02653">
    <property type="entry name" value="BPD_transp_2"/>
    <property type="match status" value="1"/>
</dbReference>
<accession>A0A538S6R1</accession>